<sequence>MWTILLIVFLICLVHDYVEEGGSFVFFSRFVEFSNSFRTPTPRSVKLTRGSMSIEYKFGKKIHTMIIPFPEEPLKWSKVGTLLDGTWVDITKEIEYVAGPWKDFGGIPLKPEHIKDELTILGFAYSEAKVIYVKKGEVILSKLREQN</sequence>
<accession>A0A6C0CGR9</accession>
<name>A0A6C0CGR9_9ZZZZ</name>
<reference evidence="1" key="1">
    <citation type="journal article" date="2020" name="Nature">
        <title>Giant virus diversity and host interactions through global metagenomics.</title>
        <authorList>
            <person name="Schulz F."/>
            <person name="Roux S."/>
            <person name="Paez-Espino D."/>
            <person name="Jungbluth S."/>
            <person name="Walsh D.A."/>
            <person name="Denef V.J."/>
            <person name="McMahon K.D."/>
            <person name="Konstantinidis K.T."/>
            <person name="Eloe-Fadrosh E.A."/>
            <person name="Kyrpides N.C."/>
            <person name="Woyke T."/>
        </authorList>
    </citation>
    <scope>NUCLEOTIDE SEQUENCE</scope>
    <source>
        <strain evidence="1">GVMAG-M-3300021079-18</strain>
    </source>
</reference>
<dbReference type="EMBL" id="MN739412">
    <property type="protein sequence ID" value="QHT03457.1"/>
    <property type="molecule type" value="Genomic_DNA"/>
</dbReference>
<evidence type="ECO:0000313" key="1">
    <source>
        <dbReference type="EMBL" id="QHT03457.1"/>
    </source>
</evidence>
<dbReference type="AlphaFoldDB" id="A0A6C0CGR9"/>
<proteinExistence type="predicted"/>
<protein>
    <submittedName>
        <fullName evidence="1">Uncharacterized protein</fullName>
    </submittedName>
</protein>
<organism evidence="1">
    <name type="scientific">viral metagenome</name>
    <dbReference type="NCBI Taxonomy" id="1070528"/>
    <lineage>
        <taxon>unclassified sequences</taxon>
        <taxon>metagenomes</taxon>
        <taxon>organismal metagenomes</taxon>
    </lineage>
</organism>